<feature type="compositionally biased region" description="Polar residues" evidence="1">
    <location>
        <begin position="222"/>
        <end position="232"/>
    </location>
</feature>
<evidence type="ECO:0000313" key="4">
    <source>
        <dbReference type="Proteomes" id="UP000184275"/>
    </source>
</evidence>
<sequence>MSLSERTAIIAEIDAIYARTGIAPSRLVSFLGIPQSTWNNWVSRRKAETRHNHDTPKSNWMTPEEARAIVDFCKQYKDHLHGYRYLAWLMVDRDIAYARPSTVYNILKRNNLFGKWAFPAEARKKGFDQPARPNEQWHTDYSYVRVCGVFFYFACVLDGFSRKVLVWDLFSTMEGLNVEILVTRAKELHPDAHARIIHDNGKQFSSKDFLDLVSKLELRETSTSPFHPQSNGKVERFHKTLKA</sequence>
<organism evidence="3 4">
    <name type="scientific">Fibrobacter intestinalis</name>
    <dbReference type="NCBI Taxonomy" id="28122"/>
    <lineage>
        <taxon>Bacteria</taxon>
        <taxon>Pseudomonadati</taxon>
        <taxon>Fibrobacterota</taxon>
        <taxon>Fibrobacteria</taxon>
        <taxon>Fibrobacterales</taxon>
        <taxon>Fibrobacteraceae</taxon>
        <taxon>Fibrobacter</taxon>
    </lineage>
</organism>
<dbReference type="GO" id="GO:0015074">
    <property type="term" value="P:DNA integration"/>
    <property type="evidence" value="ECO:0007669"/>
    <property type="project" value="InterPro"/>
</dbReference>
<evidence type="ECO:0000256" key="1">
    <source>
        <dbReference type="SAM" id="MobiDB-lite"/>
    </source>
</evidence>
<feature type="compositionally biased region" description="Basic and acidic residues" evidence="1">
    <location>
        <begin position="233"/>
        <end position="243"/>
    </location>
</feature>
<reference evidence="4" key="1">
    <citation type="submission" date="2016-11" db="EMBL/GenBank/DDBJ databases">
        <authorList>
            <person name="Varghese N."/>
            <person name="Submissions S."/>
        </authorList>
    </citation>
    <scope>NUCLEOTIDE SEQUENCE [LARGE SCALE GENOMIC DNA]</scope>
    <source>
        <strain evidence="4">UWOS</strain>
    </source>
</reference>
<name>A0A1M7A1S7_9BACT</name>
<dbReference type="InterPro" id="IPR001584">
    <property type="entry name" value="Integrase_cat-core"/>
</dbReference>
<dbReference type="InterPro" id="IPR036397">
    <property type="entry name" value="RNaseH_sf"/>
</dbReference>
<keyword evidence="4" id="KW-1185">Reference proteome</keyword>
<dbReference type="PANTHER" id="PTHR46889">
    <property type="entry name" value="TRANSPOSASE INSF FOR INSERTION SEQUENCE IS3B-RELATED"/>
    <property type="match status" value="1"/>
</dbReference>
<dbReference type="Proteomes" id="UP000184275">
    <property type="component" value="Unassembled WGS sequence"/>
</dbReference>
<dbReference type="RefSeq" id="WP_073306505.1">
    <property type="nucleotide sequence ID" value="NZ_FRAW01000085.1"/>
</dbReference>
<evidence type="ECO:0000259" key="2">
    <source>
        <dbReference type="PROSITE" id="PS50994"/>
    </source>
</evidence>
<gene>
    <name evidence="3" type="ORF">SAMN05720469_1852</name>
</gene>
<evidence type="ECO:0000313" key="3">
    <source>
        <dbReference type="EMBL" id="SHL36677.1"/>
    </source>
</evidence>
<protein>
    <submittedName>
        <fullName evidence="3">Integrase core domain-containing protein</fullName>
    </submittedName>
</protein>
<dbReference type="PANTHER" id="PTHR46889:SF4">
    <property type="entry name" value="TRANSPOSASE INSO FOR INSERTION SEQUENCE ELEMENT IS911B-RELATED"/>
    <property type="match status" value="1"/>
</dbReference>
<dbReference type="AlphaFoldDB" id="A0A1M7A1S7"/>
<feature type="domain" description="Integrase catalytic" evidence="2">
    <location>
        <begin position="129"/>
        <end position="243"/>
    </location>
</feature>
<dbReference type="InterPro" id="IPR050900">
    <property type="entry name" value="Transposase_IS3/IS150/IS904"/>
</dbReference>
<dbReference type="Pfam" id="PF00665">
    <property type="entry name" value="rve"/>
    <property type="match status" value="1"/>
</dbReference>
<dbReference type="PROSITE" id="PS50994">
    <property type="entry name" value="INTEGRASE"/>
    <property type="match status" value="1"/>
</dbReference>
<accession>A0A1M7A1S7</accession>
<dbReference type="GO" id="GO:0003676">
    <property type="term" value="F:nucleic acid binding"/>
    <property type="evidence" value="ECO:0007669"/>
    <property type="project" value="InterPro"/>
</dbReference>
<feature type="region of interest" description="Disordered" evidence="1">
    <location>
        <begin position="222"/>
        <end position="243"/>
    </location>
</feature>
<dbReference type="InterPro" id="IPR012337">
    <property type="entry name" value="RNaseH-like_sf"/>
</dbReference>
<dbReference type="EMBL" id="FRAW01000085">
    <property type="protein sequence ID" value="SHL36677.1"/>
    <property type="molecule type" value="Genomic_DNA"/>
</dbReference>
<dbReference type="SUPFAM" id="SSF53098">
    <property type="entry name" value="Ribonuclease H-like"/>
    <property type="match status" value="1"/>
</dbReference>
<proteinExistence type="predicted"/>
<dbReference type="Gene3D" id="3.30.420.10">
    <property type="entry name" value="Ribonuclease H-like superfamily/Ribonuclease H"/>
    <property type="match status" value="1"/>
</dbReference>